<evidence type="ECO:0000256" key="9">
    <source>
        <dbReference type="SAM" id="Phobius"/>
    </source>
</evidence>
<dbReference type="OrthoDB" id="9816060at2"/>
<evidence type="ECO:0000256" key="1">
    <source>
        <dbReference type="ARBA" id="ARBA00004429"/>
    </source>
</evidence>
<dbReference type="Pfam" id="PF05128">
    <property type="entry name" value="DUF697"/>
    <property type="match status" value="1"/>
</dbReference>
<evidence type="ECO:0000256" key="5">
    <source>
        <dbReference type="ARBA" id="ARBA00022692"/>
    </source>
</evidence>
<keyword evidence="11" id="KW-1185">Reference proteome</keyword>
<keyword evidence="7 9" id="KW-0472">Membrane</keyword>
<dbReference type="NCBIfam" id="TIGR01620">
    <property type="entry name" value="hyp_HI0043"/>
    <property type="match status" value="1"/>
</dbReference>
<evidence type="ECO:0000256" key="4">
    <source>
        <dbReference type="ARBA" id="ARBA00022519"/>
    </source>
</evidence>
<evidence type="ECO:0000313" key="10">
    <source>
        <dbReference type="EMBL" id="ACB96022.1"/>
    </source>
</evidence>
<keyword evidence="6 9" id="KW-1133">Transmembrane helix</keyword>
<gene>
    <name evidence="10" type="ordered locus">Bind_2411</name>
</gene>
<dbReference type="Proteomes" id="UP000001695">
    <property type="component" value="Chromosome"/>
</dbReference>
<dbReference type="InterPro" id="IPR006507">
    <property type="entry name" value="UPF0283"/>
</dbReference>
<feature type="transmembrane region" description="Helical" evidence="9">
    <location>
        <begin position="115"/>
        <end position="137"/>
    </location>
</feature>
<evidence type="ECO:0000256" key="6">
    <source>
        <dbReference type="ARBA" id="ARBA00022989"/>
    </source>
</evidence>
<dbReference type="GO" id="GO:0005886">
    <property type="term" value="C:plasma membrane"/>
    <property type="evidence" value="ECO:0007669"/>
    <property type="project" value="UniProtKB-SubCell"/>
</dbReference>
<evidence type="ECO:0000313" key="11">
    <source>
        <dbReference type="Proteomes" id="UP000001695"/>
    </source>
</evidence>
<dbReference type="eggNOG" id="COG3768">
    <property type="taxonomic scope" value="Bacteria"/>
</dbReference>
<keyword evidence="3" id="KW-1003">Cell membrane</keyword>
<keyword evidence="4" id="KW-0997">Cell inner membrane</keyword>
<sequence length="363" mass="39059">MENDAKRPPRAFRLDPQPRPQAKTTMAAEPLPRVIEPEQDAYEREAEAMMASLGSQDGGEAAVEKAQAEGMLPSLVRRALLSWGGVFWTALAALASLTFGLWLDRLVEDLYARAPSLGIVGLVLVGLMVSALVALATRELVSVIRQRQIAVLHLDLARAREADDADAARRLVLELNVLYKNRTETAQARVHLEDLTKEIVDGRDLIDIAERTLIEPIDAKVRQEIANAAKRVSVVTTFAPRAILDVLFVAGQSLSLIRTIAALYGGRPGLVGFLKLLRSVGAHLAITGSMAAGDTILQQFVGHGIAAKVSARLGEGVLNGLLTARVGLSAMAVCRPMPFAEKRAPSVGDVAPFLFTSPKEEKT</sequence>
<evidence type="ECO:0008006" key="12">
    <source>
        <dbReference type="Google" id="ProtNLM"/>
    </source>
</evidence>
<accession>B2IHX9</accession>
<dbReference type="PANTHER" id="PTHR39342">
    <property type="entry name" value="UPF0283 MEMBRANE PROTEIN YCJF"/>
    <property type="match status" value="1"/>
</dbReference>
<comment type="similarity">
    <text evidence="2">Belongs to the UPF0283 family.</text>
</comment>
<feature type="region of interest" description="Disordered" evidence="8">
    <location>
        <begin position="1"/>
        <end position="35"/>
    </location>
</feature>
<evidence type="ECO:0000256" key="8">
    <source>
        <dbReference type="SAM" id="MobiDB-lite"/>
    </source>
</evidence>
<protein>
    <recommendedName>
        <fullName evidence="12">TIGR01620 family protein</fullName>
    </recommendedName>
</protein>
<evidence type="ECO:0000256" key="7">
    <source>
        <dbReference type="ARBA" id="ARBA00023136"/>
    </source>
</evidence>
<evidence type="ECO:0000256" key="2">
    <source>
        <dbReference type="ARBA" id="ARBA00008255"/>
    </source>
</evidence>
<keyword evidence="5 9" id="KW-0812">Transmembrane</keyword>
<name>B2IHX9_BEII9</name>
<evidence type="ECO:0000256" key="3">
    <source>
        <dbReference type="ARBA" id="ARBA00022475"/>
    </source>
</evidence>
<organism evidence="10 11">
    <name type="scientific">Beijerinckia indica subsp. indica (strain ATCC 9039 / DSM 1715 / NCIMB 8712)</name>
    <dbReference type="NCBI Taxonomy" id="395963"/>
    <lineage>
        <taxon>Bacteria</taxon>
        <taxon>Pseudomonadati</taxon>
        <taxon>Pseudomonadota</taxon>
        <taxon>Alphaproteobacteria</taxon>
        <taxon>Hyphomicrobiales</taxon>
        <taxon>Beijerinckiaceae</taxon>
        <taxon>Beijerinckia</taxon>
    </lineage>
</organism>
<comment type="subcellular location">
    <subcellularLocation>
        <location evidence="1">Cell inner membrane</location>
        <topology evidence="1">Multi-pass membrane protein</topology>
    </subcellularLocation>
</comment>
<dbReference type="EMBL" id="CP001016">
    <property type="protein sequence ID" value="ACB96022.1"/>
    <property type="molecule type" value="Genomic_DNA"/>
</dbReference>
<dbReference type="PANTHER" id="PTHR39342:SF1">
    <property type="entry name" value="UPF0283 MEMBRANE PROTEIN YCJF"/>
    <property type="match status" value="1"/>
</dbReference>
<dbReference type="KEGG" id="bid:Bind_2411"/>
<dbReference type="AlphaFoldDB" id="B2IHX9"/>
<dbReference type="InterPro" id="IPR021147">
    <property type="entry name" value="DUF697"/>
</dbReference>
<dbReference type="HOGENOM" id="CLU_057693_1_0_5"/>
<reference evidence="11" key="1">
    <citation type="submission" date="2008-03" db="EMBL/GenBank/DDBJ databases">
        <title>Complete sequence of chromosome of Beijerinckia indica subsp. indica ATCC 9039.</title>
        <authorList>
            <consortium name="US DOE Joint Genome Institute"/>
            <person name="Copeland A."/>
            <person name="Lucas S."/>
            <person name="Lapidus A."/>
            <person name="Glavina del Rio T."/>
            <person name="Dalin E."/>
            <person name="Tice H."/>
            <person name="Bruce D."/>
            <person name="Goodwin L."/>
            <person name="Pitluck S."/>
            <person name="LaButti K."/>
            <person name="Schmutz J."/>
            <person name="Larimer F."/>
            <person name="Land M."/>
            <person name="Hauser L."/>
            <person name="Kyrpides N."/>
            <person name="Mikhailova N."/>
            <person name="Dunfield P.F."/>
            <person name="Dedysh S.N."/>
            <person name="Liesack W."/>
            <person name="Saw J.H."/>
            <person name="Alam M."/>
            <person name="Chen Y."/>
            <person name="Murrell J.C."/>
            <person name="Richardson P."/>
        </authorList>
    </citation>
    <scope>NUCLEOTIDE SEQUENCE [LARGE SCALE GENOMIC DNA]</scope>
    <source>
        <strain evidence="11">ATCC 9039 / DSM 1715 / NCIMB 8712</strain>
    </source>
</reference>
<feature type="transmembrane region" description="Helical" evidence="9">
    <location>
        <begin position="80"/>
        <end position="103"/>
    </location>
</feature>
<reference evidence="10 11" key="2">
    <citation type="journal article" date="2010" name="J. Bacteriol.">
        <title>Complete genome sequence of Beijerinckia indica subsp. indica.</title>
        <authorList>
            <person name="Tamas I."/>
            <person name="Dedysh S.N."/>
            <person name="Liesack W."/>
            <person name="Stott M.B."/>
            <person name="Alam M."/>
            <person name="Murrell J.C."/>
            <person name="Dunfield P.F."/>
        </authorList>
    </citation>
    <scope>NUCLEOTIDE SEQUENCE [LARGE SCALE GENOMIC DNA]</scope>
    <source>
        <strain evidence="11">ATCC 9039 / DSM 1715 / NCIMB 8712</strain>
    </source>
</reference>
<dbReference type="RefSeq" id="WP_012385375.1">
    <property type="nucleotide sequence ID" value="NC_010581.1"/>
</dbReference>
<proteinExistence type="inferred from homology"/>
<dbReference type="STRING" id="395963.Bind_2411"/>